<comment type="catalytic activity">
    <reaction evidence="1 12">
        <text>Random hydrolysis of (1-&gt;6)-alpha-D-mannosidic linkages in unbranched (1-&gt;6)-mannans.</text>
        <dbReference type="EC" id="3.2.1.101"/>
    </reaction>
</comment>
<evidence type="ECO:0000256" key="6">
    <source>
        <dbReference type="ARBA" id="ARBA00022801"/>
    </source>
</evidence>
<dbReference type="GO" id="GO:0016052">
    <property type="term" value="P:carbohydrate catabolic process"/>
    <property type="evidence" value="ECO:0007669"/>
    <property type="project" value="InterPro"/>
</dbReference>
<keyword evidence="9 12" id="KW-0326">Glycosidase</keyword>
<dbReference type="PANTHER" id="PTHR12145:SF21">
    <property type="entry name" value="MANNAN ENDO-1,6-ALPHA-MANNOSIDASE DFG5"/>
    <property type="match status" value="1"/>
</dbReference>
<sequence length="452" mass="50184">MIILSLIAFLLLLFRSISCIELDITSRESICNAAGLIQDELLEYYMGTRYGGTVGMFQDPYYWWQAGEAFGGLIDMWYFCENNTYEELIYDALMHQRGDNNDYIPANQSLTEGNDDQGFWGFAVLEAVEKNFTNPPEDEPGWLALTQAIFNTMEARWDTEYCNGGLRWQIFTWNNGYNYKNTISNGCLFNIAARLARYTKNETYVEVAERVFDWLIEVEFINITGTDYYINDGGTVEHNCTDFTIFEWTYNFAVFISGCAYLYNFTEDQKWLTHLDGLIESATVNFFSNNIMYEAACQPSGSCNTDQRSFKSVFSRMLSHASILAPTTYDAIRPLIESSAAGAALSCTGGTSGHSCGTNWLIGSNDGNFGLGEQMCALEIIINLLAPSMDQPLTNVTGGTSRGDSSAGLSTISDKYFAQNDLVITAGDKAGAGVLTAVSLGSLLAIGIWMIL</sequence>
<dbReference type="InterPro" id="IPR008928">
    <property type="entry name" value="6-hairpin_glycosidase_sf"/>
</dbReference>
<dbReference type="PIRSF" id="PIRSF016302">
    <property type="entry name" value="Man_a_manosd"/>
    <property type="match status" value="1"/>
</dbReference>
<evidence type="ECO:0000256" key="7">
    <source>
        <dbReference type="ARBA" id="ARBA00023136"/>
    </source>
</evidence>
<proteinExistence type="inferred from homology"/>
<feature type="signal peptide" evidence="13">
    <location>
        <begin position="1"/>
        <end position="19"/>
    </location>
</feature>
<accession>A0A1D2VMZ6</accession>
<dbReference type="Proteomes" id="UP000095038">
    <property type="component" value="Unassembled WGS sequence"/>
</dbReference>
<keyword evidence="5 13" id="KW-0732">Signal</keyword>
<evidence type="ECO:0000313" key="14">
    <source>
        <dbReference type="EMBL" id="ODV62954.1"/>
    </source>
</evidence>
<dbReference type="PANTHER" id="PTHR12145">
    <property type="entry name" value="MANNAN ENDO-1,6-ALPHA-MANNOSIDASE DCW1"/>
    <property type="match status" value="1"/>
</dbReference>
<dbReference type="GO" id="GO:0012505">
    <property type="term" value="C:endomembrane system"/>
    <property type="evidence" value="ECO:0007669"/>
    <property type="project" value="UniProtKB-SubCell"/>
</dbReference>
<dbReference type="EC" id="3.2.1.101" evidence="4 12"/>
<evidence type="ECO:0000256" key="2">
    <source>
        <dbReference type="ARBA" id="ARBA00004308"/>
    </source>
</evidence>
<evidence type="ECO:0000256" key="13">
    <source>
        <dbReference type="SAM" id="SignalP"/>
    </source>
</evidence>
<dbReference type="FunCoup" id="A0A1D2VMZ6">
    <property type="interactions" value="27"/>
</dbReference>
<dbReference type="GO" id="GO:0007117">
    <property type="term" value="P:budding cell bud growth"/>
    <property type="evidence" value="ECO:0007669"/>
    <property type="project" value="TreeGrafter"/>
</dbReference>
<keyword evidence="8" id="KW-0325">Glycoprotein</keyword>
<dbReference type="InterPro" id="IPR014480">
    <property type="entry name" value="Mannan-1_6-alpha_mannosidase"/>
</dbReference>
<dbReference type="InterPro" id="IPR005198">
    <property type="entry name" value="Glyco_hydro_76"/>
</dbReference>
<keyword evidence="6 12" id="KW-0378">Hydrolase</keyword>
<evidence type="ECO:0000256" key="8">
    <source>
        <dbReference type="ARBA" id="ARBA00023180"/>
    </source>
</evidence>
<protein>
    <recommendedName>
        <fullName evidence="4 12">Mannan endo-1,6-alpha-mannosidase</fullName>
        <ecNumber evidence="4 12">3.2.1.101</ecNumber>
    </recommendedName>
</protein>
<dbReference type="RefSeq" id="XP_020049261.1">
    <property type="nucleotide sequence ID" value="XM_020192664.1"/>
</dbReference>
<dbReference type="InParanoid" id="A0A1D2VMZ6"/>
<dbReference type="GO" id="GO:0009272">
    <property type="term" value="P:fungal-type cell wall biogenesis"/>
    <property type="evidence" value="ECO:0007669"/>
    <property type="project" value="TreeGrafter"/>
</dbReference>
<gene>
    <name evidence="14" type="ORF">ASCRUDRAFT_74391</name>
</gene>
<feature type="chain" id="PRO_5008910544" description="Mannan endo-1,6-alpha-mannosidase" evidence="13">
    <location>
        <begin position="20"/>
        <end position="452"/>
    </location>
</feature>
<dbReference type="OrthoDB" id="4187847at2759"/>
<comment type="function">
    <text evidence="11">Required for normal synthesis of the cell wall.</text>
</comment>
<dbReference type="Pfam" id="PF03663">
    <property type="entry name" value="Glyco_hydro_76"/>
    <property type="match status" value="1"/>
</dbReference>
<keyword evidence="10" id="KW-0961">Cell wall biogenesis/degradation</keyword>
<comment type="subcellular location">
    <subcellularLocation>
        <location evidence="2">Endomembrane system</location>
    </subcellularLocation>
</comment>
<dbReference type="Gene3D" id="1.50.10.20">
    <property type="match status" value="1"/>
</dbReference>
<dbReference type="GO" id="GO:0071555">
    <property type="term" value="P:cell wall organization"/>
    <property type="evidence" value="ECO:0007669"/>
    <property type="project" value="UniProtKB-KW"/>
</dbReference>
<evidence type="ECO:0000256" key="5">
    <source>
        <dbReference type="ARBA" id="ARBA00022729"/>
    </source>
</evidence>
<dbReference type="FunFam" id="1.50.10.20:FF:000006">
    <property type="entry name" value="Mannan endo-1,6-alpha-mannosidase"/>
    <property type="match status" value="1"/>
</dbReference>
<evidence type="ECO:0000256" key="12">
    <source>
        <dbReference type="PIRNR" id="PIRNR016302"/>
    </source>
</evidence>
<dbReference type="GO" id="GO:0008496">
    <property type="term" value="F:mannan endo-1,6-alpha-mannosidase activity"/>
    <property type="evidence" value="ECO:0007669"/>
    <property type="project" value="UniProtKB-UniRule"/>
</dbReference>
<evidence type="ECO:0000313" key="15">
    <source>
        <dbReference type="Proteomes" id="UP000095038"/>
    </source>
</evidence>
<name>A0A1D2VMZ6_9ASCO</name>
<keyword evidence="7" id="KW-0472">Membrane</keyword>
<evidence type="ECO:0000256" key="10">
    <source>
        <dbReference type="ARBA" id="ARBA00023316"/>
    </source>
</evidence>
<keyword evidence="15" id="KW-1185">Reference proteome</keyword>
<dbReference type="AlphaFoldDB" id="A0A1D2VMZ6"/>
<dbReference type="STRING" id="1344418.A0A1D2VMZ6"/>
<evidence type="ECO:0000256" key="3">
    <source>
        <dbReference type="ARBA" id="ARBA00009699"/>
    </source>
</evidence>
<dbReference type="GeneID" id="30966300"/>
<evidence type="ECO:0000256" key="1">
    <source>
        <dbReference type="ARBA" id="ARBA00001452"/>
    </source>
</evidence>
<evidence type="ECO:0000256" key="11">
    <source>
        <dbReference type="ARBA" id="ARBA00054068"/>
    </source>
</evidence>
<evidence type="ECO:0000256" key="4">
    <source>
        <dbReference type="ARBA" id="ARBA00012350"/>
    </source>
</evidence>
<dbReference type="SUPFAM" id="SSF48208">
    <property type="entry name" value="Six-hairpin glycosidases"/>
    <property type="match status" value="1"/>
</dbReference>
<organism evidence="14 15">
    <name type="scientific">Ascoidea rubescens DSM 1968</name>
    <dbReference type="NCBI Taxonomy" id="1344418"/>
    <lineage>
        <taxon>Eukaryota</taxon>
        <taxon>Fungi</taxon>
        <taxon>Dikarya</taxon>
        <taxon>Ascomycota</taxon>
        <taxon>Saccharomycotina</taxon>
        <taxon>Saccharomycetes</taxon>
        <taxon>Ascoideaceae</taxon>
        <taxon>Ascoidea</taxon>
    </lineage>
</organism>
<comment type="similarity">
    <text evidence="3 12">Belongs to the glycosyl hydrolase 76 family.</text>
</comment>
<dbReference type="EMBL" id="KV454476">
    <property type="protein sequence ID" value="ODV62954.1"/>
    <property type="molecule type" value="Genomic_DNA"/>
</dbReference>
<reference evidence="15" key="1">
    <citation type="submission" date="2016-05" db="EMBL/GenBank/DDBJ databases">
        <title>Comparative genomics of biotechnologically important yeasts.</title>
        <authorList>
            <consortium name="DOE Joint Genome Institute"/>
            <person name="Riley R."/>
            <person name="Haridas S."/>
            <person name="Wolfe K.H."/>
            <person name="Lopes M.R."/>
            <person name="Hittinger C.T."/>
            <person name="Goker M."/>
            <person name="Salamov A."/>
            <person name="Wisecaver J."/>
            <person name="Long T.M."/>
            <person name="Aerts A.L."/>
            <person name="Barry K."/>
            <person name="Choi C."/>
            <person name="Clum A."/>
            <person name="Coughlan A.Y."/>
            <person name="Deshpande S."/>
            <person name="Douglass A.P."/>
            <person name="Hanson S.J."/>
            <person name="Klenk H.-P."/>
            <person name="Labutti K."/>
            <person name="Lapidus A."/>
            <person name="Lindquist E."/>
            <person name="Lipzen A."/>
            <person name="Meier-Kolthoff J.P."/>
            <person name="Ohm R.A."/>
            <person name="Otillar R.P."/>
            <person name="Pangilinan J."/>
            <person name="Peng Y."/>
            <person name="Rokas A."/>
            <person name="Rosa C.A."/>
            <person name="Scheuner C."/>
            <person name="Sibirny A.A."/>
            <person name="Slot J.C."/>
            <person name="Stielow J.B."/>
            <person name="Sun H."/>
            <person name="Kurtzman C.P."/>
            <person name="Blackwell M."/>
            <person name="Grigoriev I.V."/>
            <person name="Jeffries T.W."/>
        </authorList>
    </citation>
    <scope>NUCLEOTIDE SEQUENCE [LARGE SCALE GENOMIC DNA]</scope>
    <source>
        <strain evidence="15">DSM 1968</strain>
    </source>
</reference>
<evidence type="ECO:0000256" key="9">
    <source>
        <dbReference type="ARBA" id="ARBA00023295"/>
    </source>
</evidence>